<dbReference type="Gene3D" id="3.10.580.10">
    <property type="entry name" value="CBS-domain"/>
    <property type="match status" value="1"/>
</dbReference>
<dbReference type="EMBL" id="CP042326">
    <property type="protein sequence ID" value="QDZ40048.1"/>
    <property type="molecule type" value="Genomic_DNA"/>
</dbReference>
<dbReference type="SUPFAM" id="SSF54631">
    <property type="entry name" value="CBS-domain pair"/>
    <property type="match status" value="1"/>
</dbReference>
<dbReference type="CDD" id="cd04630">
    <property type="entry name" value="CBS_pair_bac"/>
    <property type="match status" value="1"/>
</dbReference>
<evidence type="ECO:0000259" key="3">
    <source>
        <dbReference type="PROSITE" id="PS51371"/>
    </source>
</evidence>
<evidence type="ECO:0000256" key="1">
    <source>
        <dbReference type="ARBA" id="ARBA00023122"/>
    </source>
</evidence>
<accession>A0A5B8NM18</accession>
<evidence type="ECO:0000313" key="5">
    <source>
        <dbReference type="Proteomes" id="UP000318453"/>
    </source>
</evidence>
<dbReference type="PROSITE" id="PS51371">
    <property type="entry name" value="CBS"/>
    <property type="match status" value="2"/>
</dbReference>
<dbReference type="KEGG" id="enn:FRE64_08915"/>
<evidence type="ECO:0000313" key="4">
    <source>
        <dbReference type="EMBL" id="QDZ40048.1"/>
    </source>
</evidence>
<dbReference type="Pfam" id="PF00571">
    <property type="entry name" value="CBS"/>
    <property type="match status" value="2"/>
</dbReference>
<dbReference type="RefSeq" id="WP_146295687.1">
    <property type="nucleotide sequence ID" value="NZ_CP042326.1"/>
</dbReference>
<reference evidence="4" key="1">
    <citation type="submission" date="2019-08" db="EMBL/GenBank/DDBJ databases">
        <title>Carotenoids and Carotenoid Binding Proteins in the Halophilic Cyanobacterium Euhalothece sp. ZM00.</title>
        <authorList>
            <person name="Cho S.M."/>
            <person name="Song J.Y."/>
            <person name="Park Y.-I."/>
        </authorList>
    </citation>
    <scope>NUCLEOTIDE SEQUENCE [LARGE SCALE GENOMIC DNA]</scope>
    <source>
        <strain evidence="4">Z-M001</strain>
    </source>
</reference>
<dbReference type="Pfam" id="PF02672">
    <property type="entry name" value="CP12"/>
    <property type="match status" value="1"/>
</dbReference>
<dbReference type="InterPro" id="IPR000644">
    <property type="entry name" value="CBS_dom"/>
</dbReference>
<dbReference type="InterPro" id="IPR046342">
    <property type="entry name" value="CBS_dom_sf"/>
</dbReference>
<organism evidence="4 5">
    <name type="scientific">Euhalothece natronophila Z-M001</name>
    <dbReference type="NCBI Taxonomy" id="522448"/>
    <lineage>
        <taxon>Bacteria</taxon>
        <taxon>Bacillati</taxon>
        <taxon>Cyanobacteriota</taxon>
        <taxon>Cyanophyceae</taxon>
        <taxon>Oscillatoriophycideae</taxon>
        <taxon>Chroococcales</taxon>
        <taxon>Halothecacae</taxon>
        <taxon>Halothece cluster</taxon>
        <taxon>Euhalothece</taxon>
    </lineage>
</organism>
<dbReference type="SMART" id="SM01093">
    <property type="entry name" value="CP12"/>
    <property type="match status" value="1"/>
</dbReference>
<dbReference type="SMART" id="SM00116">
    <property type="entry name" value="CBS"/>
    <property type="match status" value="2"/>
</dbReference>
<proteinExistence type="predicted"/>
<evidence type="ECO:0000256" key="2">
    <source>
        <dbReference type="PROSITE-ProRule" id="PRU00703"/>
    </source>
</evidence>
<dbReference type="InterPro" id="IPR051257">
    <property type="entry name" value="Diverse_CBS-Domain"/>
</dbReference>
<dbReference type="PANTHER" id="PTHR43080">
    <property type="entry name" value="CBS DOMAIN-CONTAINING PROTEIN CBSX3, MITOCHONDRIAL"/>
    <property type="match status" value="1"/>
</dbReference>
<name>A0A5B8NM18_9CHRO</name>
<feature type="domain" description="CBS" evidence="3">
    <location>
        <begin position="9"/>
        <end position="67"/>
    </location>
</feature>
<dbReference type="PANTHER" id="PTHR43080:SF2">
    <property type="entry name" value="CBS DOMAIN-CONTAINING PROTEIN"/>
    <property type="match status" value="1"/>
</dbReference>
<dbReference type="Proteomes" id="UP000318453">
    <property type="component" value="Chromosome"/>
</dbReference>
<dbReference type="OrthoDB" id="9807125at2"/>
<feature type="domain" description="CBS" evidence="3">
    <location>
        <begin position="76"/>
        <end position="133"/>
    </location>
</feature>
<dbReference type="InterPro" id="IPR003823">
    <property type="entry name" value="CP12_dom"/>
</dbReference>
<sequence length="186" mass="20932">MLMKAKEIMNPNVVKVKGSATISEAVQLMRDNNIRCLIVDRRREDDAYGIITETDIVKQVAAYGKDPQQMRVYEVMTKPCVVVNPDLGVEYVARLFSQLNIHHAPVIQKELLGLISTSDILRKGDFVEKPKEKILAEEIQNAIAKARDVCKNQGDTSAECAVAWDVVEELQAEASHQKAEKIYHQQ</sequence>
<dbReference type="AlphaFoldDB" id="A0A5B8NM18"/>
<gene>
    <name evidence="4" type="ORF">FRE64_08915</name>
</gene>
<keyword evidence="1 2" id="KW-0129">CBS domain</keyword>
<keyword evidence="5" id="KW-1185">Reference proteome</keyword>
<protein>
    <submittedName>
        <fullName evidence="4">CBS domain-containing protein</fullName>
    </submittedName>
</protein>